<dbReference type="SUPFAM" id="SSF55103">
    <property type="entry name" value="FAD-linked oxidases, C-terminal domain"/>
    <property type="match status" value="1"/>
</dbReference>
<feature type="region of interest" description="Disordered" evidence="3">
    <location>
        <begin position="1"/>
        <end position="21"/>
    </location>
</feature>
<proteinExistence type="predicted"/>
<keyword evidence="1" id="KW-0285">Flavoprotein</keyword>
<dbReference type="InterPro" id="IPR016166">
    <property type="entry name" value="FAD-bd_PCMH"/>
</dbReference>
<dbReference type="PROSITE" id="PS51387">
    <property type="entry name" value="FAD_PCMH"/>
    <property type="match status" value="1"/>
</dbReference>
<accession>A0A538TWK5</accession>
<dbReference type="GO" id="GO:0071949">
    <property type="term" value="F:FAD binding"/>
    <property type="evidence" value="ECO:0007669"/>
    <property type="project" value="InterPro"/>
</dbReference>
<dbReference type="SUPFAM" id="SSF56176">
    <property type="entry name" value="FAD-binding/transporter-associated domain-like"/>
    <property type="match status" value="1"/>
</dbReference>
<feature type="domain" description="FAD-binding PCMH-type" evidence="4">
    <location>
        <begin position="40"/>
        <end position="220"/>
    </location>
</feature>
<dbReference type="InterPro" id="IPR016169">
    <property type="entry name" value="FAD-bd_PCMH_sub2"/>
</dbReference>
<dbReference type="Gene3D" id="3.30.465.10">
    <property type="match status" value="1"/>
</dbReference>
<dbReference type="AlphaFoldDB" id="A0A538TWK5"/>
<dbReference type="InterPro" id="IPR016164">
    <property type="entry name" value="FAD-linked_Oxase-like_C"/>
</dbReference>
<evidence type="ECO:0000259" key="4">
    <source>
        <dbReference type="PROSITE" id="PS51387"/>
    </source>
</evidence>
<dbReference type="PANTHER" id="PTHR11748">
    <property type="entry name" value="D-LACTATE DEHYDROGENASE"/>
    <property type="match status" value="1"/>
</dbReference>
<reference evidence="5 6" key="1">
    <citation type="journal article" date="2019" name="Nat. Microbiol.">
        <title>Mediterranean grassland soil C-N compound turnover is dependent on rainfall and depth, and is mediated by genomically divergent microorganisms.</title>
        <authorList>
            <person name="Diamond S."/>
            <person name="Andeer P.F."/>
            <person name="Li Z."/>
            <person name="Crits-Christoph A."/>
            <person name="Burstein D."/>
            <person name="Anantharaman K."/>
            <person name="Lane K.R."/>
            <person name="Thomas B.C."/>
            <person name="Pan C."/>
            <person name="Northen T.R."/>
            <person name="Banfield J.F."/>
        </authorList>
    </citation>
    <scope>NUCLEOTIDE SEQUENCE [LARGE SCALE GENOMIC DNA]</scope>
    <source>
        <strain evidence="5">WS_11</strain>
    </source>
</reference>
<gene>
    <name evidence="5" type="ORF">E6K81_16825</name>
</gene>
<evidence type="ECO:0000256" key="3">
    <source>
        <dbReference type="SAM" id="MobiDB-lite"/>
    </source>
</evidence>
<feature type="compositionally biased region" description="Basic and acidic residues" evidence="3">
    <location>
        <begin position="1"/>
        <end position="14"/>
    </location>
</feature>
<protein>
    <submittedName>
        <fullName evidence="5">FAD-binding oxidoreductase</fullName>
    </submittedName>
</protein>
<evidence type="ECO:0000256" key="2">
    <source>
        <dbReference type="ARBA" id="ARBA00022827"/>
    </source>
</evidence>
<organism evidence="5 6">
    <name type="scientific">Eiseniibacteriota bacterium</name>
    <dbReference type="NCBI Taxonomy" id="2212470"/>
    <lineage>
        <taxon>Bacteria</taxon>
        <taxon>Candidatus Eiseniibacteriota</taxon>
    </lineage>
</organism>
<comment type="caution">
    <text evidence="5">The sequence shown here is derived from an EMBL/GenBank/DDBJ whole genome shotgun (WGS) entry which is preliminary data.</text>
</comment>
<name>A0A538TWK5_UNCEI</name>
<dbReference type="EMBL" id="VBPB01000402">
    <property type="protein sequence ID" value="TMQ68006.1"/>
    <property type="molecule type" value="Genomic_DNA"/>
</dbReference>
<dbReference type="PANTHER" id="PTHR11748:SF103">
    <property type="entry name" value="GLYCOLATE OXIDASE SUBUNIT GLCE"/>
    <property type="match status" value="1"/>
</dbReference>
<dbReference type="Pfam" id="PF01565">
    <property type="entry name" value="FAD_binding_4"/>
    <property type="match status" value="1"/>
</dbReference>
<sequence>MRRGRGSDATRDRSLAMTGPSGGAIAAAQARSADPAAYAIGGTAPRQAVRAASADEVAETLRAAARDGLAVVPWGAGVALAQETPPPCYDLALDLTALDRVIEYDPEDFTVTVECGVTIATLRATLTARGQELPLEAAHASRATVGGLLAADASGPRRLRFGAPHDRILGAHLVLADGTRARSGGKVVKNVAGYGTHRLLCGSRGGLAVIVAASLKIAPAPGARVALCYGADAAALADAARWRIFPRLEPAWLTVVERSLATAPALGTDAPFTVVVGLEDEPAWVQAQESATTSALGAPAARLAGEAAAALVQTLADLEETEGPRLSFTTTANTPAALATWLARPAAGPFVFHAPAGRLHLFPRAEEASSAAEAAAECGLTLIGARGPAGRPPGPASLGGLLALRARLRAGLDPAGTLALGEAWAAGLR</sequence>
<dbReference type="InterPro" id="IPR006094">
    <property type="entry name" value="Oxid_FAD_bind_N"/>
</dbReference>
<keyword evidence="2" id="KW-0274">FAD</keyword>
<dbReference type="InterPro" id="IPR036318">
    <property type="entry name" value="FAD-bd_PCMH-like_sf"/>
</dbReference>
<evidence type="ECO:0000313" key="5">
    <source>
        <dbReference type="EMBL" id="TMQ68006.1"/>
    </source>
</evidence>
<evidence type="ECO:0000313" key="6">
    <source>
        <dbReference type="Proteomes" id="UP000319771"/>
    </source>
</evidence>
<dbReference type="GO" id="GO:0003824">
    <property type="term" value="F:catalytic activity"/>
    <property type="evidence" value="ECO:0007669"/>
    <property type="project" value="InterPro"/>
</dbReference>
<dbReference type="Proteomes" id="UP000319771">
    <property type="component" value="Unassembled WGS sequence"/>
</dbReference>
<evidence type="ECO:0000256" key="1">
    <source>
        <dbReference type="ARBA" id="ARBA00022630"/>
    </source>
</evidence>